<proteinExistence type="inferred from homology"/>
<evidence type="ECO:0000256" key="3">
    <source>
        <dbReference type="SAM" id="MobiDB-lite"/>
    </source>
</evidence>
<dbReference type="PANTHER" id="PTHR11183">
    <property type="entry name" value="GLYCOGENIN SUBFAMILY MEMBER"/>
    <property type="match status" value="1"/>
</dbReference>
<evidence type="ECO:0000313" key="5">
    <source>
        <dbReference type="RefSeq" id="XP_026497177.2"/>
    </source>
</evidence>
<evidence type="ECO:0000313" key="4">
    <source>
        <dbReference type="Proteomes" id="UP001652626"/>
    </source>
</evidence>
<feature type="region of interest" description="Disordered" evidence="3">
    <location>
        <begin position="752"/>
        <end position="774"/>
    </location>
</feature>
<dbReference type="InterPro" id="IPR002495">
    <property type="entry name" value="Glyco_trans_8"/>
</dbReference>
<feature type="compositionally biased region" description="Low complexity" evidence="3">
    <location>
        <begin position="1117"/>
        <end position="1130"/>
    </location>
</feature>
<gene>
    <name evidence="5" type="primary">LOC113401439</name>
</gene>
<reference evidence="4" key="1">
    <citation type="submission" date="2025-05" db="UniProtKB">
        <authorList>
            <consortium name="RefSeq"/>
        </authorList>
    </citation>
    <scope>NUCLEOTIDE SEQUENCE [LARGE SCALE GENOMIC DNA]</scope>
</reference>
<feature type="region of interest" description="Disordered" evidence="3">
    <location>
        <begin position="1052"/>
        <end position="1169"/>
    </location>
</feature>
<dbReference type="GO" id="GO:0046872">
    <property type="term" value="F:metal ion binding"/>
    <property type="evidence" value="ECO:0007669"/>
    <property type="project" value="UniProtKB-KW"/>
</dbReference>
<dbReference type="CDD" id="cd02537">
    <property type="entry name" value="GT8_Glycogenin"/>
    <property type="match status" value="1"/>
</dbReference>
<dbReference type="GO" id="GO:0008466">
    <property type="term" value="F:glycogenin glucosyltransferase activity"/>
    <property type="evidence" value="ECO:0007669"/>
    <property type="project" value="UniProtKB-EC"/>
</dbReference>
<dbReference type="GeneID" id="113401439"/>
<name>A0A8B8IL86_VANTA</name>
<feature type="compositionally biased region" description="Polar residues" evidence="3">
    <location>
        <begin position="421"/>
        <end position="430"/>
    </location>
</feature>
<feature type="compositionally biased region" description="Basic and acidic residues" evidence="3">
    <location>
        <begin position="765"/>
        <end position="774"/>
    </location>
</feature>
<dbReference type="Pfam" id="PF01501">
    <property type="entry name" value="Glyco_transf_8"/>
    <property type="match status" value="1"/>
</dbReference>
<comment type="similarity">
    <text evidence="1">Belongs to the glycosyltransferase 8 family. Glycogenin subfamily.</text>
</comment>
<dbReference type="Gene3D" id="3.90.550.10">
    <property type="entry name" value="Spore Coat Polysaccharide Biosynthesis Protein SpsA, Chain A"/>
    <property type="match status" value="1"/>
</dbReference>
<dbReference type="GO" id="GO:0005978">
    <property type="term" value="P:glycogen biosynthetic process"/>
    <property type="evidence" value="ECO:0007669"/>
    <property type="project" value="UniProtKB-KW"/>
</dbReference>
<accession>A0A8B8IL86</accession>
<dbReference type="InterPro" id="IPR050587">
    <property type="entry name" value="GNT1/Glycosyltrans_8"/>
</dbReference>
<dbReference type="InterPro" id="IPR029044">
    <property type="entry name" value="Nucleotide-diphossugar_trans"/>
</dbReference>
<feature type="compositionally biased region" description="Low complexity" evidence="3">
    <location>
        <begin position="969"/>
        <end position="980"/>
    </location>
</feature>
<feature type="compositionally biased region" description="Low complexity" evidence="3">
    <location>
        <begin position="947"/>
        <end position="956"/>
    </location>
</feature>
<feature type="region of interest" description="Disordered" evidence="3">
    <location>
        <begin position="365"/>
        <end position="430"/>
    </location>
</feature>
<protein>
    <recommendedName>
        <fullName evidence="2">glycogenin glucosyltransferase</fullName>
        <ecNumber evidence="2">2.4.1.186</ecNumber>
    </recommendedName>
</protein>
<feature type="region of interest" description="Disordered" evidence="3">
    <location>
        <begin position="844"/>
        <end position="891"/>
    </location>
</feature>
<feature type="compositionally biased region" description="Basic residues" evidence="3">
    <location>
        <begin position="1159"/>
        <end position="1169"/>
    </location>
</feature>
<reference evidence="5" key="2">
    <citation type="submission" date="2025-08" db="UniProtKB">
        <authorList>
            <consortium name="RefSeq"/>
        </authorList>
    </citation>
    <scope>IDENTIFICATION</scope>
    <source>
        <tissue evidence="5">Whole body</tissue>
    </source>
</reference>
<dbReference type="RefSeq" id="XP_026497177.2">
    <property type="nucleotide sequence ID" value="XM_026641392.2"/>
</dbReference>
<evidence type="ECO:0000256" key="1">
    <source>
        <dbReference type="ARBA" id="ARBA00038162"/>
    </source>
</evidence>
<feature type="compositionally biased region" description="Pro residues" evidence="3">
    <location>
        <begin position="860"/>
        <end position="870"/>
    </location>
</feature>
<dbReference type="GO" id="GO:0005737">
    <property type="term" value="C:cytoplasm"/>
    <property type="evidence" value="ECO:0007669"/>
    <property type="project" value="UniProtKB-SubCell"/>
</dbReference>
<dbReference type="OMA" id="HTEHHHW"/>
<feature type="compositionally biased region" description="Basic and acidic residues" evidence="3">
    <location>
        <begin position="381"/>
        <end position="402"/>
    </location>
</feature>
<sequence>MSNQAWVTLATNDSYGLGALVLAHSLRRVGSAYPAVVLITPSVTEAMRERLRALFAEVVVVNVLDSQDATHLALLQRPELGITFTKIHCWNLTQYEKGVFLDADTLVVQNCDELFEREELSAAPDVGWPDCFNSGVFVFKPSAETFSNLITFASERGSFDGGDQGLLNSYFSDWAHGDIKKHLPFLYNVTSAAFYSYLPALKHFGQNLKIIHFIGAVKPWLQQFNWASRSVEAPEHLRDFLQLWWDLFVAQVHAQLDTNMDNIEDDSSAVHEQEVPEFREPVLHNIYYEPILDPNSEFPWHHPDNQILDSEINVPEFDLKQFHDPWNIYRGNIPPSTEQSNPTEQTIDDYQDMRKYAWDYMPPQQEQRDFHSSYEQTSQDHCQHVHEHNETNSHHSEHEHQSHFSSFHSESHNFRQHSEHYNNNNSQQQLQDTQINTLHNYVEHQQINNQEPHTYHDHHYTYTNRLESNKSNLNVQTVESQNNNHVSNMSYNIHDKEGSKQHKKRDWTFPSQYGQQNKTEQVYTVMMDHVRLRCQHTSKTKVNGYDSDSDSDVYEELRPRHPYDGFYLRHRMTIDARGRKVCIHEIPFIPRSPTPESSEEFEDAIETILEDINDKTINNEEIQTGVAANLARVVPGAPLQQDAADELARRQGWEAGNIDYMGADSFDNIWAKISQTLNQPASQSEQSSEPQPKPVEETVAVAAVEAVSEKQTLLPALEKEVTASAAKIETEVPKSTESGLVASVPVEVPTSTKESKPVEIPVPADEAKPSGKIEEPIPVPVEMAAEVPEIVDVVAPVESSSPIVVTEQSEQSGIPVAALEALKIDEPLPEALLPVTVAEQPPVPEPIPEAPLPVTVVEQPPVPEPTPEAPLPVTVVEQPPVPEPTPEAPLPVTVVEQPPVAEPTPEAPLPVKVVEQAPVPEPTPEAPLPVTVVEQAPVPEPTPEAPLPVTVVEQAPVPEPTPEAPAPIPEAAELIPETPASKAEADSDSPPLANTPSKEEIPEAPIAKSEERRKPVGKLQLRPPVATDPLPTPDSELEDAATLAHAIIAGELRTPTVTAPSPPAHSHAAPADPAEQLSRLSVQEPEVPTPPVGSVALSQIGVKPKPSTAAQIESSVSAKTEAAPKPAEASDAPKKKVVKKVLKKDKEGASNAEAPVPPPRKKEKKPKEK</sequence>
<dbReference type="SUPFAM" id="SSF53448">
    <property type="entry name" value="Nucleotide-diphospho-sugar transferases"/>
    <property type="match status" value="1"/>
</dbReference>
<feature type="compositionally biased region" description="Pro residues" evidence="3">
    <location>
        <begin position="879"/>
        <end position="889"/>
    </location>
</feature>
<keyword evidence="4" id="KW-1185">Reference proteome</keyword>
<feature type="compositionally biased region" description="Low complexity" evidence="3">
    <location>
        <begin position="1064"/>
        <end position="1074"/>
    </location>
</feature>
<feature type="compositionally biased region" description="Pro residues" evidence="3">
    <location>
        <begin position="957"/>
        <end position="968"/>
    </location>
</feature>
<feature type="region of interest" description="Disordered" evidence="3">
    <location>
        <begin position="936"/>
        <end position="1039"/>
    </location>
</feature>
<dbReference type="Proteomes" id="UP001652626">
    <property type="component" value="Chromosome 2"/>
</dbReference>
<organism evidence="4 5">
    <name type="scientific">Vanessa tameamea</name>
    <name type="common">Kamehameha butterfly</name>
    <dbReference type="NCBI Taxonomy" id="334116"/>
    <lineage>
        <taxon>Eukaryota</taxon>
        <taxon>Metazoa</taxon>
        <taxon>Ecdysozoa</taxon>
        <taxon>Arthropoda</taxon>
        <taxon>Hexapoda</taxon>
        <taxon>Insecta</taxon>
        <taxon>Pterygota</taxon>
        <taxon>Neoptera</taxon>
        <taxon>Endopterygota</taxon>
        <taxon>Lepidoptera</taxon>
        <taxon>Glossata</taxon>
        <taxon>Ditrysia</taxon>
        <taxon>Papilionoidea</taxon>
        <taxon>Nymphalidae</taxon>
        <taxon>Nymphalinae</taxon>
        <taxon>Vanessa</taxon>
    </lineage>
</organism>
<dbReference type="OrthoDB" id="2014201at2759"/>
<dbReference type="EC" id="2.4.1.186" evidence="2"/>
<feature type="compositionally biased region" description="Basic and acidic residues" evidence="3">
    <location>
        <begin position="409"/>
        <end position="420"/>
    </location>
</feature>
<evidence type="ECO:0000256" key="2">
    <source>
        <dbReference type="ARBA" id="ARBA00038934"/>
    </source>
</evidence>